<name>A0A5A7U617_CUCMM</name>
<protein>
    <submittedName>
        <fullName evidence="1">Gag/pol protein</fullName>
    </submittedName>
</protein>
<evidence type="ECO:0000313" key="2">
    <source>
        <dbReference type="EMBL" id="TYK07753.1"/>
    </source>
</evidence>
<evidence type="ECO:0000313" key="3">
    <source>
        <dbReference type="Proteomes" id="UP000321393"/>
    </source>
</evidence>
<evidence type="ECO:0000313" key="4">
    <source>
        <dbReference type="Proteomes" id="UP000321947"/>
    </source>
</evidence>
<dbReference type="AlphaFoldDB" id="A0A5A7U617"/>
<comment type="caution">
    <text evidence="1">The sequence shown here is derived from an EMBL/GenBank/DDBJ whole genome shotgun (WGS) entry which is preliminary data.</text>
</comment>
<dbReference type="EMBL" id="SSTE01011804">
    <property type="protein sequence ID" value="KAA0050684.1"/>
    <property type="molecule type" value="Genomic_DNA"/>
</dbReference>
<dbReference type="Proteomes" id="UP000321393">
    <property type="component" value="Unassembled WGS sequence"/>
</dbReference>
<sequence>MKLLMNRQEFLMKLAPNQEFMKPIHQVIILDDGVEDPLFYKQAHVDKDQWVKAMDLEWSLCTSIQ</sequence>
<dbReference type="Proteomes" id="UP000321947">
    <property type="component" value="Unassembled WGS sequence"/>
</dbReference>
<gene>
    <name evidence="2" type="ORF">E5676_scaffold1737G00250</name>
    <name evidence="1" type="ORF">E6C27_scaffold673G001690</name>
</gene>
<reference evidence="3 4" key="1">
    <citation type="submission" date="2019-08" db="EMBL/GenBank/DDBJ databases">
        <title>Draft genome sequences of two oriental melons (Cucumis melo L. var makuwa).</title>
        <authorList>
            <person name="Kwon S.-Y."/>
        </authorList>
    </citation>
    <scope>NUCLEOTIDE SEQUENCE [LARGE SCALE GENOMIC DNA]</scope>
    <source>
        <strain evidence="4">cv. Chang Bougi</strain>
        <strain evidence="3">cv. SW 3</strain>
        <tissue evidence="1">Leaf</tissue>
    </source>
</reference>
<proteinExistence type="predicted"/>
<dbReference type="EMBL" id="SSTD01013081">
    <property type="protein sequence ID" value="TYK07753.1"/>
    <property type="molecule type" value="Genomic_DNA"/>
</dbReference>
<evidence type="ECO:0000313" key="1">
    <source>
        <dbReference type="EMBL" id="KAA0050684.1"/>
    </source>
</evidence>
<organism evidence="1 3">
    <name type="scientific">Cucumis melo var. makuwa</name>
    <name type="common">Oriental melon</name>
    <dbReference type="NCBI Taxonomy" id="1194695"/>
    <lineage>
        <taxon>Eukaryota</taxon>
        <taxon>Viridiplantae</taxon>
        <taxon>Streptophyta</taxon>
        <taxon>Embryophyta</taxon>
        <taxon>Tracheophyta</taxon>
        <taxon>Spermatophyta</taxon>
        <taxon>Magnoliopsida</taxon>
        <taxon>eudicotyledons</taxon>
        <taxon>Gunneridae</taxon>
        <taxon>Pentapetalae</taxon>
        <taxon>rosids</taxon>
        <taxon>fabids</taxon>
        <taxon>Cucurbitales</taxon>
        <taxon>Cucurbitaceae</taxon>
        <taxon>Benincaseae</taxon>
        <taxon>Cucumis</taxon>
    </lineage>
</organism>
<accession>A0A5A7U617</accession>